<accession>A0A0F4L7F8</accession>
<dbReference type="Pfam" id="PF03217">
    <property type="entry name" value="SlpA"/>
    <property type="match status" value="2"/>
</dbReference>
<keyword evidence="3" id="KW-0614">Plasmid</keyword>
<evidence type="ECO:0000256" key="1">
    <source>
        <dbReference type="SAM" id="SignalP"/>
    </source>
</evidence>
<organism evidence="3 4">
    <name type="scientific">Lactobacillus melliventris</name>
    <dbReference type="NCBI Taxonomy" id="1218507"/>
    <lineage>
        <taxon>Bacteria</taxon>
        <taxon>Bacillati</taxon>
        <taxon>Bacillota</taxon>
        <taxon>Bacilli</taxon>
        <taxon>Lactobacillales</taxon>
        <taxon>Lactobacillaceae</taxon>
        <taxon>Lactobacillus</taxon>
    </lineage>
</organism>
<reference evidence="3 4" key="1">
    <citation type="submission" date="2015-01" db="EMBL/GenBank/DDBJ databases">
        <title>Comparative genomics of the lactic acid bacteria isolated from the honey bee gut.</title>
        <authorList>
            <person name="Ellegaard K.M."/>
            <person name="Tamarit D."/>
            <person name="Javelind E."/>
            <person name="Olofsson T."/>
            <person name="Andersson S.G."/>
            <person name="Vasquez A."/>
        </authorList>
    </citation>
    <scope>NUCLEOTIDE SEQUENCE [LARGE SCALE GENOMIC DNA]</scope>
    <source>
        <strain evidence="3 4">Hma8</strain>
        <plasmid evidence="3">pHma8p1</plasmid>
    </source>
</reference>
<dbReference type="Gene3D" id="1.20.1270.70">
    <property type="entry name" value="Designed single chain three-helix bundle"/>
    <property type="match status" value="1"/>
</dbReference>
<proteinExistence type="predicted"/>
<dbReference type="PATRIC" id="fig|1218507.3.peg.118"/>
<feature type="chain" id="PRO_5038358357" description="S-layer protein C-terminal domain-containing protein" evidence="1">
    <location>
        <begin position="25"/>
        <end position="486"/>
    </location>
</feature>
<dbReference type="InterPro" id="IPR024968">
    <property type="entry name" value="SlpA_C_lactobacillus"/>
</dbReference>
<dbReference type="EMBL" id="JXLI01000019">
    <property type="protein sequence ID" value="KJY54782.1"/>
    <property type="molecule type" value="Genomic_DNA"/>
</dbReference>
<dbReference type="HOGENOM" id="CLU_027060_0_0_9"/>
<evidence type="ECO:0000313" key="3">
    <source>
        <dbReference type="EMBL" id="KJY54782.1"/>
    </source>
</evidence>
<name>A0A0F4L7F8_9LACO</name>
<feature type="signal peptide" evidence="1">
    <location>
        <begin position="1"/>
        <end position="24"/>
    </location>
</feature>
<sequence length="486" mass="54412">MKLNKKFVYGSIASILAISPMIPAVMPSNTEVLAAKTDTLTLNHNSYVYTAQGKRTYYNSKGTLRMGTTVNGNAKTTSINGKSYYPLTGGAYVKAANVGVVNKQVQDGNLELNYNSYVYDKNGKRLYKFRGSKKNTHLRKGTPLKYSGSVEKIDRNSKQYFLVNDDNYNQSWLPYKKIGGKYYYNIGAGGYVNAANIGNIDNKPLYVAEATVTISPKDIDSKGVQIGLGKEQITVKPLQKIKVNRETLFRYDPTSSPSYIISGTKTGWFPKSYVQKEPRQRLLTFTADTYVLITAGTDIFDANGDLRPNQVDKAGLTTFIEGEKIPVDELLYIWSNKDNKAELYYHLGDVNGFTHTNFEENNEEHMSFIKAADSKYISGPFLKPLNTVDEAKADAKIATAADKKDLQKEIDQENAVHNTDGYKASGFKLYDDALKKAKEINSSDKATISEVKEATRRLQMQGKLAYLTNYEYSVYGISRKTMPEEY</sequence>
<dbReference type="RefSeq" id="WP_046325876.1">
    <property type="nucleotide sequence ID" value="NZ_KQ034026.1"/>
</dbReference>
<dbReference type="Proteomes" id="UP000033531">
    <property type="component" value="Unassembled WGS sequence"/>
</dbReference>
<comment type="caution">
    <text evidence="3">The sequence shown here is derived from an EMBL/GenBank/DDBJ whole genome shotgun (WGS) entry which is preliminary data.</text>
</comment>
<dbReference type="OrthoDB" id="2316306at2"/>
<feature type="domain" description="S-layer protein C-terminal" evidence="2">
    <location>
        <begin position="35"/>
        <end position="96"/>
    </location>
</feature>
<gene>
    <name evidence="3" type="ORF">JF74_19680</name>
</gene>
<feature type="domain" description="S-layer protein C-terminal" evidence="2">
    <location>
        <begin position="111"/>
        <end position="168"/>
    </location>
</feature>
<evidence type="ECO:0000259" key="2">
    <source>
        <dbReference type="Pfam" id="PF03217"/>
    </source>
</evidence>
<dbReference type="AlphaFoldDB" id="A0A0F4L7F8"/>
<protein>
    <recommendedName>
        <fullName evidence="2">S-layer protein C-terminal domain-containing protein</fullName>
    </recommendedName>
</protein>
<keyword evidence="1" id="KW-0732">Signal</keyword>
<geneLocation type="plasmid" evidence="3">
    <name>pHma8p1</name>
</geneLocation>
<evidence type="ECO:0000313" key="4">
    <source>
        <dbReference type="Proteomes" id="UP000033531"/>
    </source>
</evidence>